<evidence type="ECO:0000256" key="1">
    <source>
        <dbReference type="SAM" id="Coils"/>
    </source>
</evidence>
<reference evidence="2 3" key="1">
    <citation type="journal article" date="2005" name="Arch. Microbiol.">
        <title>The genome sequence of an anaerobic aromatic-degrading denitrifying bacterium, strain EbN1.</title>
        <authorList>
            <person name="Rabus R."/>
            <person name="Kube M."/>
            <person name="Heider J."/>
            <person name="Beck A."/>
            <person name="Heitmann K."/>
            <person name="Widdel F."/>
            <person name="Reinhardt R."/>
        </authorList>
    </citation>
    <scope>NUCLEOTIDE SEQUENCE [LARGE SCALE GENOMIC DNA]</scope>
    <source>
        <strain evidence="2 3">EbN1</strain>
    </source>
</reference>
<organism evidence="2 3">
    <name type="scientific">Aromatoleum aromaticum (strain DSM 19018 / LMG 30748 / EbN1)</name>
    <name type="common">Azoarcus sp. (strain EbN1)</name>
    <dbReference type="NCBI Taxonomy" id="76114"/>
    <lineage>
        <taxon>Bacteria</taxon>
        <taxon>Pseudomonadati</taxon>
        <taxon>Pseudomonadota</taxon>
        <taxon>Betaproteobacteria</taxon>
        <taxon>Rhodocyclales</taxon>
        <taxon>Rhodocyclaceae</taxon>
        <taxon>Aromatoleum</taxon>
    </lineage>
</organism>
<dbReference type="eggNOG" id="COG2911">
    <property type="taxonomic scope" value="Bacteria"/>
</dbReference>
<dbReference type="EMBL" id="CR555306">
    <property type="protein sequence ID" value="CAI09241.1"/>
    <property type="molecule type" value="Genomic_DNA"/>
</dbReference>
<evidence type="ECO:0000313" key="3">
    <source>
        <dbReference type="Proteomes" id="UP000006552"/>
    </source>
</evidence>
<feature type="coiled-coil region" evidence="1">
    <location>
        <begin position="445"/>
        <end position="512"/>
    </location>
</feature>
<sequence length="1152" mass="119399">MSSSLGQLTLDIVANVGGFEDGMTKAERVADKKLRAIEFAAKQRTKAIEDAFSNMASSIAAPIAAAFSVAAVTGFVQHIRTAAVEVDRFAKMAGSNAQEFQKYAYGATKAGLETDKFAGIMKDVNERFGEFAATGGGEMKDFFEKVAPKVGVTAEAFRNLSGPQALGLYHSTLQKANLSHAETTFYMEALASDASLLVPLLRDNAKGFKEAGEEAERLGLVMNDTLLAATAELDRNVKQLNAVSQGLGVTLGNAVIPTVSAMAGEILRASQEAEGFAGIADGLNSALVGVFNTALGAATAFKLTGTAIGGVAAAAAAVASGELGQAKDIISMLVDDLDRIALSAAASMERVGKAGETIRPLAVAVTATTPTLTPLNQALEKTGKRAKQAGDAIGDLIEKLEAKELEEAAKAVDAYNDAWATHLDTLWDQAEALENQVKLFGKSDAQLARLSLARAEERLQVAKSTGVEKAYIEALEQEVVQRRRIAEASRGMESLEANQAAAEQAQRDWEDTSKFIEQSIYDAIVSGGEDAGDVLKRTFKALVLEPMIRTVAQSAAGTVTNAFGMNGPSNGPGFGSLQQYNLSSGGSYISAFGNVTGSATMSAYGSGMTMTSAEATAAANAYNAAGYTDIGSSINAGNSMGSTLNTAGTYMSYANALYAATEGQWARAIGTAVGTYFGGPVGGWVGGEVGGWVDKTAAGGAGTPHAGAAVFGGPDGVKQPKSWEETQAIYADPLDANGFGAKDFYRRRQQGTADALAPLAEGAAGMLNGILADFGQEARYQVGMAFSADGTDKSRGRLSILDNAGDEVNEFVRKFSKDAQKGFADFAADVAPELRDALVAADLPGWADNILTSLGDKPSMQALDAAARAMGAIKDAAKVAGPELGLTAETIAKLVDQSGTWEGVVAGLNTVLAASIDESERFGLAQKSLQEQFAKLGVAMPGSTDAFVSLLSGIDATTDAGATLYNGLLNIAPAFLSVAGAVEQTFASISKTTAASVRDIEMSILDDAGKYDYLDNEIESLLTQLNESFDPATVQGLFEQINSKTMQAFNLLDADGQKAKATGFINRLYEAEARAQARLSVAPLPSVEASAESTVAAQKQAAVDLSAAVKQLGTLLSELSGDVSGLGMASMQLQNASASLAGISRALDSEVG</sequence>
<keyword evidence="1" id="KW-0175">Coiled coil</keyword>
<dbReference type="AlphaFoldDB" id="Q5P0C3"/>
<gene>
    <name evidence="2" type="ORF">ebA5472</name>
</gene>
<dbReference type="STRING" id="76114.ebA5472"/>
<name>Q5P0C3_AROAE</name>
<proteinExistence type="predicted"/>
<dbReference type="Proteomes" id="UP000006552">
    <property type="component" value="Chromosome"/>
</dbReference>
<keyword evidence="3" id="KW-1185">Reference proteome</keyword>
<dbReference type="eggNOG" id="COG0419">
    <property type="taxonomic scope" value="Bacteria"/>
</dbReference>
<accession>Q5P0C3</accession>
<evidence type="ECO:0000313" key="2">
    <source>
        <dbReference type="EMBL" id="CAI09241.1"/>
    </source>
</evidence>
<dbReference type="KEGG" id="eba:ebA5472"/>
<dbReference type="HOGENOM" id="CLU_276311_0_0_4"/>
<protein>
    <submittedName>
        <fullName evidence="2">Similar to bacteriophage tail tape meausure protein</fullName>
    </submittedName>
</protein>